<dbReference type="EMBL" id="CP006918">
    <property type="protein sequence ID" value="AHM77717.1"/>
    <property type="molecule type" value="Genomic_DNA"/>
</dbReference>
<accession>W8UUX3</accession>
<evidence type="ECO:0000313" key="1">
    <source>
        <dbReference type="EMBL" id="AHM77717.1"/>
    </source>
</evidence>
<dbReference type="KEGG" id="kps:KPNJ2_00937"/>
<sequence length="49" mass="5241">MALRCRLIMIASNIHEAYLNGRTGFGNGKAVKKCLADKQLALPRPGEGG</sequence>
<reference evidence="1 2" key="1">
    <citation type="journal article" date="2014" name="Proc. Natl. Acad. Sci. U.S.A.">
        <title>Molecular dissection of the evolution of carbapenem-resistant multilocus sequence type 258 Klebsiella pneumoniae.</title>
        <authorList>
            <person name="Deleo F.R."/>
            <person name="Chen L."/>
            <person name="Porcella S.F."/>
            <person name="Martens C.A."/>
            <person name="Kobayashi S.D."/>
            <person name="Porter A.R."/>
            <person name="Chavda K.D."/>
            <person name="Jacobs M.R."/>
            <person name="Mathema B."/>
            <person name="Olsen R.J."/>
            <person name="Bonomo R.A."/>
            <person name="Musser J.M."/>
            <person name="Kreiswirth B.N."/>
        </authorList>
    </citation>
    <scope>NUCLEOTIDE SEQUENCE [LARGE SCALE GENOMIC DNA]</scope>
    <source>
        <strain evidence="1">30684/NJST258_2</strain>
    </source>
</reference>
<organism evidence="1 2">
    <name type="scientific">Klebsiella pneumoniae 30684/NJST258_2</name>
    <dbReference type="NCBI Taxonomy" id="1420013"/>
    <lineage>
        <taxon>Bacteria</taxon>
        <taxon>Pseudomonadati</taxon>
        <taxon>Pseudomonadota</taxon>
        <taxon>Gammaproteobacteria</taxon>
        <taxon>Enterobacterales</taxon>
        <taxon>Enterobacteriaceae</taxon>
        <taxon>Klebsiella/Raoultella group</taxon>
        <taxon>Klebsiella</taxon>
        <taxon>Klebsiella pneumoniae complex</taxon>
    </lineage>
</organism>
<dbReference type="HOGENOM" id="CLU_219089_0_0_6"/>
<dbReference type="AlphaFoldDB" id="W8UUX3"/>
<dbReference type="PATRIC" id="fig|1420013.3.peg.894"/>
<dbReference type="Proteomes" id="UP000019586">
    <property type="component" value="Chromosome"/>
</dbReference>
<evidence type="ECO:0000313" key="2">
    <source>
        <dbReference type="Proteomes" id="UP000019586"/>
    </source>
</evidence>
<name>W8UUX3_KLEPN</name>
<proteinExistence type="predicted"/>
<gene>
    <name evidence="1" type="ORF">KPNJ2_00937</name>
</gene>
<protein>
    <submittedName>
        <fullName evidence="1">Uncharacterized protein</fullName>
    </submittedName>
</protein>